<sequence length="80" mass="8713">MTWDEPTAPPSYRCSDPSCQQVWHHRGTSLPFAPVPDGRGGMAWHPCPQCADEGPAIVAMTHRVRSRASADLALWGTALD</sequence>
<reference evidence="1 2" key="1">
    <citation type="submission" date="2019-02" db="EMBL/GenBank/DDBJ databases">
        <title>Sequencing the genomes of 1000 actinobacteria strains.</title>
        <authorList>
            <person name="Klenk H.-P."/>
        </authorList>
    </citation>
    <scope>NUCLEOTIDE SEQUENCE [LARGE SCALE GENOMIC DNA]</scope>
    <source>
        <strain evidence="1 2">DSM 45779</strain>
    </source>
</reference>
<evidence type="ECO:0000313" key="2">
    <source>
        <dbReference type="Proteomes" id="UP000291591"/>
    </source>
</evidence>
<accession>A0A4Q7V2G2</accession>
<dbReference type="EMBL" id="SHKL01000001">
    <property type="protein sequence ID" value="RZT88752.1"/>
    <property type="molecule type" value="Genomic_DNA"/>
</dbReference>
<gene>
    <name evidence="1" type="ORF">EV383_5697</name>
</gene>
<proteinExistence type="predicted"/>
<protein>
    <submittedName>
        <fullName evidence="1">Uncharacterized protein</fullName>
    </submittedName>
</protein>
<keyword evidence="2" id="KW-1185">Reference proteome</keyword>
<evidence type="ECO:0000313" key="1">
    <source>
        <dbReference type="EMBL" id="RZT88752.1"/>
    </source>
</evidence>
<organism evidence="1 2">
    <name type="scientific">Pseudonocardia sediminis</name>
    <dbReference type="NCBI Taxonomy" id="1397368"/>
    <lineage>
        <taxon>Bacteria</taxon>
        <taxon>Bacillati</taxon>
        <taxon>Actinomycetota</taxon>
        <taxon>Actinomycetes</taxon>
        <taxon>Pseudonocardiales</taxon>
        <taxon>Pseudonocardiaceae</taxon>
        <taxon>Pseudonocardia</taxon>
    </lineage>
</organism>
<dbReference type="AlphaFoldDB" id="A0A4Q7V2G2"/>
<comment type="caution">
    <text evidence="1">The sequence shown here is derived from an EMBL/GenBank/DDBJ whole genome shotgun (WGS) entry which is preliminary data.</text>
</comment>
<name>A0A4Q7V2G2_PSEST</name>
<dbReference type="Proteomes" id="UP000291591">
    <property type="component" value="Unassembled WGS sequence"/>
</dbReference>